<dbReference type="SUPFAM" id="SSF81301">
    <property type="entry name" value="Nucleotidyltransferase"/>
    <property type="match status" value="1"/>
</dbReference>
<gene>
    <name evidence="2" type="ORF">EKH83_18010</name>
</gene>
<dbReference type="Gene3D" id="3.30.460.10">
    <property type="entry name" value="Beta Polymerase, domain 2"/>
    <property type="match status" value="1"/>
</dbReference>
<dbReference type="SUPFAM" id="SSF81593">
    <property type="entry name" value="Nucleotidyltransferase substrate binding subunit/domain"/>
    <property type="match status" value="1"/>
</dbReference>
<dbReference type="Gene3D" id="1.20.120.330">
    <property type="entry name" value="Nucleotidyltransferases domain 2"/>
    <property type="match status" value="1"/>
</dbReference>
<dbReference type="CDD" id="cd05403">
    <property type="entry name" value="NT_KNTase_like"/>
    <property type="match status" value="1"/>
</dbReference>
<organism evidence="2 3">
    <name type="scientific">Arcticibacter tournemirensis</name>
    <dbReference type="NCBI Taxonomy" id="699437"/>
    <lineage>
        <taxon>Bacteria</taxon>
        <taxon>Pseudomonadati</taxon>
        <taxon>Bacteroidota</taxon>
        <taxon>Sphingobacteriia</taxon>
        <taxon>Sphingobacteriales</taxon>
        <taxon>Sphingobacteriaceae</taxon>
        <taxon>Arcticibacter</taxon>
    </lineage>
</organism>
<dbReference type="Pfam" id="PF05168">
    <property type="entry name" value="HEPN"/>
    <property type="match status" value="1"/>
</dbReference>
<proteinExistence type="predicted"/>
<dbReference type="Proteomes" id="UP000290848">
    <property type="component" value="Unassembled WGS sequence"/>
</dbReference>
<name>A0A4Q0M4A8_9SPHI</name>
<dbReference type="EMBL" id="RXOC01000015">
    <property type="protein sequence ID" value="RXF67724.1"/>
    <property type="molecule type" value="Genomic_DNA"/>
</dbReference>
<dbReference type="PANTHER" id="PTHR33933">
    <property type="entry name" value="NUCLEOTIDYLTRANSFERASE"/>
    <property type="match status" value="1"/>
</dbReference>
<dbReference type="PANTHER" id="PTHR33933:SF1">
    <property type="entry name" value="PROTEIN ADENYLYLTRANSFERASE MNTA-RELATED"/>
    <property type="match status" value="1"/>
</dbReference>
<dbReference type="InterPro" id="IPR007842">
    <property type="entry name" value="HEPN_dom"/>
</dbReference>
<dbReference type="SMART" id="SM00748">
    <property type="entry name" value="HEPN"/>
    <property type="match status" value="1"/>
</dbReference>
<sequence>MPQDHFLYLYSMRNLSHLPEQKQKEVLEILSIIMEEANPEKVILFGSHAGEKWVEDEYIEDGIRFSYNSDYDFLVVIDKRDSSEKEYAIISHIENRTNHIKNPVNVIVHDIEYINQGLRFSQYFFTDIVRYGVLLSDKRTYQFAEPVILTPQEEKEKARRYFDIWYPQGSEFLVDSENAYNRGSLRNGAFYLHQAAESFYSTALLVYTGYKPKTHNLQKLRTYSKHISSELYLIFTNPVEGEMEYRLFDLLKKGYVDARYKPDYNITKDELYLLIQRVTLMKKVVEEICQKKISAFK</sequence>
<dbReference type="RefSeq" id="WP_128770857.1">
    <property type="nucleotide sequence ID" value="NZ_RXOC01000015.1"/>
</dbReference>
<dbReference type="AlphaFoldDB" id="A0A4Q0M4A8"/>
<dbReference type="InterPro" id="IPR043519">
    <property type="entry name" value="NT_sf"/>
</dbReference>
<evidence type="ECO:0000313" key="3">
    <source>
        <dbReference type="Proteomes" id="UP000290848"/>
    </source>
</evidence>
<accession>A0A4Q0M4A8</accession>
<dbReference type="PROSITE" id="PS50910">
    <property type="entry name" value="HEPN"/>
    <property type="match status" value="1"/>
</dbReference>
<evidence type="ECO:0000259" key="1">
    <source>
        <dbReference type="PROSITE" id="PS50910"/>
    </source>
</evidence>
<evidence type="ECO:0000313" key="2">
    <source>
        <dbReference type="EMBL" id="RXF67724.1"/>
    </source>
</evidence>
<dbReference type="InterPro" id="IPR052548">
    <property type="entry name" value="Type_VII_TA_antitoxin"/>
</dbReference>
<comment type="caution">
    <text evidence="2">The sequence shown here is derived from an EMBL/GenBank/DDBJ whole genome shotgun (WGS) entry which is preliminary data.</text>
</comment>
<reference evidence="2 3" key="1">
    <citation type="submission" date="2018-12" db="EMBL/GenBank/DDBJ databases">
        <title>The Draft Genome Sequence of the Soil Bacterium Pedobacter tournemirensis R1.</title>
        <authorList>
            <person name="He J."/>
        </authorList>
    </citation>
    <scope>NUCLEOTIDE SEQUENCE [LARGE SCALE GENOMIC DNA]</scope>
    <source>
        <strain evidence="2 3">R1</strain>
    </source>
</reference>
<protein>
    <submittedName>
        <fullName evidence="2">HEPN domain-containing protein</fullName>
    </submittedName>
</protein>
<feature type="domain" description="HEPN" evidence="1">
    <location>
        <begin position="166"/>
        <end position="288"/>
    </location>
</feature>